<dbReference type="RefSeq" id="WP_093285645.1">
    <property type="nucleotide sequence ID" value="NZ_FOFS01000007.1"/>
</dbReference>
<dbReference type="PANTHER" id="PTHR32234:SF3">
    <property type="entry name" value="SUPPRESSION OF COPPER SENSITIVITY PROTEIN"/>
    <property type="match status" value="1"/>
</dbReference>
<dbReference type="PROSITE" id="PS51352">
    <property type="entry name" value="THIOREDOXIN_2"/>
    <property type="match status" value="1"/>
</dbReference>
<feature type="transmembrane region" description="Helical" evidence="8">
    <location>
        <begin position="524"/>
        <end position="543"/>
    </location>
</feature>
<dbReference type="InterPro" id="IPR035671">
    <property type="entry name" value="DsbD_gamma"/>
</dbReference>
<keyword evidence="4" id="KW-0201">Cytochrome c-type biogenesis</keyword>
<evidence type="ECO:0000256" key="4">
    <source>
        <dbReference type="ARBA" id="ARBA00022748"/>
    </source>
</evidence>
<feature type="chain" id="PRO_5011457745" evidence="9">
    <location>
        <begin position="26"/>
        <end position="692"/>
    </location>
</feature>
<proteinExistence type="predicted"/>
<evidence type="ECO:0000256" key="7">
    <source>
        <dbReference type="SAM" id="MobiDB-lite"/>
    </source>
</evidence>
<dbReference type="InterPro" id="IPR028250">
    <property type="entry name" value="DsbDN"/>
</dbReference>
<dbReference type="GO" id="GO:0017004">
    <property type="term" value="P:cytochrome complex assembly"/>
    <property type="evidence" value="ECO:0007669"/>
    <property type="project" value="UniProtKB-KW"/>
</dbReference>
<evidence type="ECO:0000256" key="6">
    <source>
        <dbReference type="ARBA" id="ARBA00023136"/>
    </source>
</evidence>
<dbReference type="PANTHER" id="PTHR32234">
    <property type="entry name" value="THIOL:DISULFIDE INTERCHANGE PROTEIN DSBD"/>
    <property type="match status" value="1"/>
</dbReference>
<dbReference type="GO" id="GO:0015035">
    <property type="term" value="F:protein-disulfide reductase activity"/>
    <property type="evidence" value="ECO:0007669"/>
    <property type="project" value="TreeGrafter"/>
</dbReference>
<feature type="transmembrane region" description="Helical" evidence="8">
    <location>
        <begin position="347"/>
        <end position="370"/>
    </location>
</feature>
<feature type="signal peptide" evidence="9">
    <location>
        <begin position="1"/>
        <end position="25"/>
    </location>
</feature>
<reference evidence="11 12" key="1">
    <citation type="submission" date="2016-10" db="EMBL/GenBank/DDBJ databases">
        <authorList>
            <person name="de Groot N.N."/>
        </authorList>
    </citation>
    <scope>NUCLEOTIDE SEQUENCE [LARGE SCALE GENOMIC DNA]</scope>
    <source>
        <strain evidence="11 12">DSM 25927</strain>
    </source>
</reference>
<dbReference type="InterPro" id="IPR003834">
    <property type="entry name" value="Cyt_c_assmbl_TM_dom"/>
</dbReference>
<organism evidence="11 12">
    <name type="scientific">Solimonas aquatica</name>
    <dbReference type="NCBI Taxonomy" id="489703"/>
    <lineage>
        <taxon>Bacteria</taxon>
        <taxon>Pseudomonadati</taxon>
        <taxon>Pseudomonadota</taxon>
        <taxon>Gammaproteobacteria</taxon>
        <taxon>Nevskiales</taxon>
        <taxon>Nevskiaceae</taxon>
        <taxon>Solimonas</taxon>
    </lineage>
</organism>
<keyword evidence="9" id="KW-0732">Signal</keyword>
<evidence type="ECO:0000256" key="1">
    <source>
        <dbReference type="ARBA" id="ARBA00004651"/>
    </source>
</evidence>
<dbReference type="Proteomes" id="UP000199233">
    <property type="component" value="Unassembled WGS sequence"/>
</dbReference>
<feature type="transmembrane region" description="Helical" evidence="8">
    <location>
        <begin position="459"/>
        <end position="481"/>
    </location>
</feature>
<name>A0A1H9GUV6_9GAMM</name>
<feature type="transmembrane region" description="Helical" evidence="8">
    <location>
        <begin position="425"/>
        <end position="453"/>
    </location>
</feature>
<dbReference type="AlphaFoldDB" id="A0A1H9GUV6"/>
<gene>
    <name evidence="11" type="ORF">SAMN04488038_107210</name>
</gene>
<keyword evidence="5 8" id="KW-1133">Transmembrane helix</keyword>
<dbReference type="OrthoDB" id="9811036at2"/>
<dbReference type="Gene3D" id="3.40.30.10">
    <property type="entry name" value="Glutaredoxin"/>
    <property type="match status" value="1"/>
</dbReference>
<dbReference type="Pfam" id="PF02683">
    <property type="entry name" value="DsbD_TM"/>
    <property type="match status" value="1"/>
</dbReference>
<dbReference type="Pfam" id="PF11412">
    <property type="entry name" value="DsbD_N"/>
    <property type="match status" value="1"/>
</dbReference>
<feature type="region of interest" description="Disordered" evidence="7">
    <location>
        <begin position="274"/>
        <end position="293"/>
    </location>
</feature>
<feature type="transmembrane region" description="Helical" evidence="8">
    <location>
        <begin position="548"/>
        <end position="566"/>
    </location>
</feature>
<evidence type="ECO:0000256" key="2">
    <source>
        <dbReference type="ARBA" id="ARBA00022475"/>
    </source>
</evidence>
<comment type="subcellular location">
    <subcellularLocation>
        <location evidence="1">Cell membrane</location>
        <topology evidence="1">Multi-pass membrane protein</topology>
    </subcellularLocation>
</comment>
<feature type="transmembrane region" description="Helical" evidence="8">
    <location>
        <begin position="501"/>
        <end position="518"/>
    </location>
</feature>
<dbReference type="CDD" id="cd02953">
    <property type="entry name" value="DsbDgamma"/>
    <property type="match status" value="1"/>
</dbReference>
<feature type="transmembrane region" description="Helical" evidence="8">
    <location>
        <begin position="382"/>
        <end position="404"/>
    </location>
</feature>
<keyword evidence="6 8" id="KW-0472">Membrane</keyword>
<evidence type="ECO:0000256" key="5">
    <source>
        <dbReference type="ARBA" id="ARBA00022989"/>
    </source>
</evidence>
<evidence type="ECO:0000313" key="12">
    <source>
        <dbReference type="Proteomes" id="UP000199233"/>
    </source>
</evidence>
<dbReference type="SUPFAM" id="SSF52833">
    <property type="entry name" value="Thioredoxin-like"/>
    <property type="match status" value="1"/>
</dbReference>
<accession>A0A1H9GUV6</accession>
<feature type="transmembrane region" description="Helical" evidence="8">
    <location>
        <begin position="303"/>
        <end position="327"/>
    </location>
</feature>
<evidence type="ECO:0000313" key="11">
    <source>
        <dbReference type="EMBL" id="SEQ53857.1"/>
    </source>
</evidence>
<sequence>MSTLARTLVRLLILMLMPLSGLVAAQTQPVQAELLSENQTLRAGAENMIALRLKPQAGWHVYWRNPGDSGIATKLEWQLPAGVQAGQIQWPYPHQFRLGELVNYGYGAETLHLVPLTLDAGVRGPLTLKATAKWLVCKDLCIPGKAELSLTLPVAAQAQTDPRLKAAFAQARAQLPQSVDWPAQYQVQAGDFSLAVQSPSVQGASRISFFPYAADLINHAAAQRQQLQGAQLRLSQALNAYYVAASTPVQGLLLIDTAGDARAYEITARAGSVPALPKDSPAQKLQAAPEGGDEGAAPAPMGLLAVFVFALLGGLVLNLMPCVFPVLSLKALSIARAGPAQQRGQALAYTAGVIASCVGAAAAILLLRSAGEAVGWGFQLQSPAFVAVLCYLLFALGLSLSGAAEFGSGLMNVGQNLTERKGWSGAFFTGVLAVVVASPCTAPFMGTAIGFAMTQPPPLAIAVFAALGLGLALPFLLIGFVPAAARLLPKPGAWMERFKQAMAFPLYLSVVWLLWVLARQLDINASAQIMVGLVLLAFILWLWRAHGLLASLFKLAAFAGAIGLVVQLPPAQAPQAAAAQAGSERQAWSTARVAELRAEGRTVFVDFTADWCLSCKVNERVALNNARVQQAFAERGVAVLVADWTRADPAITAELARFGRNGVPLYLVYAKGGEARILPQLLTPDIVLKALD</sequence>
<dbReference type="InterPro" id="IPR013766">
    <property type="entry name" value="Thioredoxin_domain"/>
</dbReference>
<evidence type="ECO:0000259" key="10">
    <source>
        <dbReference type="PROSITE" id="PS51352"/>
    </source>
</evidence>
<evidence type="ECO:0000256" key="9">
    <source>
        <dbReference type="SAM" id="SignalP"/>
    </source>
</evidence>
<dbReference type="GO" id="GO:0005886">
    <property type="term" value="C:plasma membrane"/>
    <property type="evidence" value="ECO:0007669"/>
    <property type="project" value="UniProtKB-SubCell"/>
</dbReference>
<dbReference type="STRING" id="489703.SAMN04488038_107210"/>
<dbReference type="EMBL" id="FOFS01000007">
    <property type="protein sequence ID" value="SEQ53857.1"/>
    <property type="molecule type" value="Genomic_DNA"/>
</dbReference>
<evidence type="ECO:0000256" key="3">
    <source>
        <dbReference type="ARBA" id="ARBA00022692"/>
    </source>
</evidence>
<dbReference type="Pfam" id="PF13899">
    <property type="entry name" value="Thioredoxin_7"/>
    <property type="match status" value="1"/>
</dbReference>
<keyword evidence="2" id="KW-1003">Cell membrane</keyword>
<dbReference type="GO" id="GO:0045454">
    <property type="term" value="P:cell redox homeostasis"/>
    <property type="evidence" value="ECO:0007669"/>
    <property type="project" value="TreeGrafter"/>
</dbReference>
<feature type="domain" description="Thioredoxin" evidence="10">
    <location>
        <begin position="567"/>
        <end position="692"/>
    </location>
</feature>
<keyword evidence="3 8" id="KW-0812">Transmembrane</keyword>
<evidence type="ECO:0000256" key="8">
    <source>
        <dbReference type="SAM" id="Phobius"/>
    </source>
</evidence>
<keyword evidence="12" id="KW-1185">Reference proteome</keyword>
<dbReference type="InterPro" id="IPR036249">
    <property type="entry name" value="Thioredoxin-like_sf"/>
</dbReference>
<protein>
    <submittedName>
        <fullName evidence="11">Thiol:disulfide interchange protein DsbD</fullName>
    </submittedName>
</protein>